<protein>
    <submittedName>
        <fullName evidence="2">Unnamed protein product</fullName>
    </submittedName>
</protein>
<reference evidence="2" key="1">
    <citation type="submission" date="2023-04" db="EMBL/GenBank/DDBJ databases">
        <title>Phytophthora fragariaefolia NBRC 109709.</title>
        <authorList>
            <person name="Ichikawa N."/>
            <person name="Sato H."/>
            <person name="Tonouchi N."/>
        </authorList>
    </citation>
    <scope>NUCLEOTIDE SEQUENCE</scope>
    <source>
        <strain evidence="2">NBRC 109709</strain>
    </source>
</reference>
<dbReference type="OrthoDB" id="95564at2759"/>
<feature type="coiled-coil region" evidence="1">
    <location>
        <begin position="35"/>
        <end position="62"/>
    </location>
</feature>
<evidence type="ECO:0000313" key="2">
    <source>
        <dbReference type="EMBL" id="GMF16770.1"/>
    </source>
</evidence>
<proteinExistence type="predicted"/>
<gene>
    <name evidence="2" type="ORF">Pfra01_000093500</name>
</gene>
<comment type="caution">
    <text evidence="2">The sequence shown here is derived from an EMBL/GenBank/DDBJ whole genome shotgun (WGS) entry which is preliminary data.</text>
</comment>
<dbReference type="AlphaFoldDB" id="A0A9W6TPZ2"/>
<name>A0A9W6TPZ2_9STRA</name>
<keyword evidence="1" id="KW-0175">Coiled coil</keyword>
<sequence>MDLDDTSAMVAMLVGDSEGRRSTHSSTTSALLWSRISELEELQKLLDKLQKINEALMELHEAIAVRVADDMHEALKTATSGSELRQNVNASFATVLSAAISERNV</sequence>
<dbReference type="EMBL" id="BSXT01000076">
    <property type="protein sequence ID" value="GMF16770.1"/>
    <property type="molecule type" value="Genomic_DNA"/>
</dbReference>
<accession>A0A9W6TPZ2</accession>
<organism evidence="2 3">
    <name type="scientific">Phytophthora fragariaefolia</name>
    <dbReference type="NCBI Taxonomy" id="1490495"/>
    <lineage>
        <taxon>Eukaryota</taxon>
        <taxon>Sar</taxon>
        <taxon>Stramenopiles</taxon>
        <taxon>Oomycota</taxon>
        <taxon>Peronosporomycetes</taxon>
        <taxon>Peronosporales</taxon>
        <taxon>Peronosporaceae</taxon>
        <taxon>Phytophthora</taxon>
    </lineage>
</organism>
<evidence type="ECO:0000256" key="1">
    <source>
        <dbReference type="SAM" id="Coils"/>
    </source>
</evidence>
<dbReference type="Proteomes" id="UP001165121">
    <property type="component" value="Unassembled WGS sequence"/>
</dbReference>
<evidence type="ECO:0000313" key="3">
    <source>
        <dbReference type="Proteomes" id="UP001165121"/>
    </source>
</evidence>
<keyword evidence="3" id="KW-1185">Reference proteome</keyword>